<organism evidence="7 8">
    <name type="scientific">Fibrobacter succinogenes</name>
    <name type="common">Bacteroides succinogenes</name>
    <dbReference type="NCBI Taxonomy" id="833"/>
    <lineage>
        <taxon>Bacteria</taxon>
        <taxon>Pseudomonadati</taxon>
        <taxon>Fibrobacterota</taxon>
        <taxon>Fibrobacteria</taxon>
        <taxon>Fibrobacterales</taxon>
        <taxon>Fibrobacteraceae</taxon>
        <taxon>Fibrobacter</taxon>
    </lineage>
</organism>
<evidence type="ECO:0000256" key="1">
    <source>
        <dbReference type="ARBA" id="ARBA00003416"/>
    </source>
</evidence>
<gene>
    <name evidence="7" type="ORF">SAMN05661053_0235</name>
</gene>
<evidence type="ECO:0000256" key="3">
    <source>
        <dbReference type="ARBA" id="ARBA00023054"/>
    </source>
</evidence>
<dbReference type="Pfam" id="PF02646">
    <property type="entry name" value="RmuC"/>
    <property type="match status" value="1"/>
</dbReference>
<proteinExistence type="inferred from homology"/>
<sequence>MTIAVAIICAVLGIVIGVLFARNGNSQREAAARQANVEMEKEVAVLRSQLATETAKNAELKGNAEKQLEMAKADAEKRIADERAAAAKILADEKEANAKRLEITKQDLDRVHRASLEEQKARFDDISKRLVAEAKNATEEMLKQREKQISESGHATMEQLVSPLKETIAKMEKTMNDTTLQQTAANTSLKEVLQQSINSNKATKQTADDLIRAFKHDSKIQGDWGECVLEELLQSLGLQKGIHFETQSTLRDESGNVLRAEETGCMMRPDVIVHLDTKKDVIVDSKVSMKAFMDYVACEDVEQRKSLLKRHIESLKKHVDELARKKYSAYVKAPRETVDFVIMFVPRSAALWTALSEEPSLWRDSMDRGVYIADEQTLFAALRIVKLTWRQVQQAQNQQKVFELANEVLKRVGMFVKNMDEIGVALGKAQDAYNKGMAKLDDKGASIVQSCRKLERLGAKQDSKNPLPPDVDAIEMQEIEEK</sequence>
<feature type="region of interest" description="Disordered" evidence="6">
    <location>
        <begin position="459"/>
        <end position="482"/>
    </location>
</feature>
<dbReference type="PANTHER" id="PTHR30563">
    <property type="entry name" value="DNA RECOMBINATION PROTEIN RMUC"/>
    <property type="match status" value="1"/>
</dbReference>
<name>A0A380RUN5_FIBSU</name>
<evidence type="ECO:0000256" key="4">
    <source>
        <dbReference type="ARBA" id="ARBA00023172"/>
    </source>
</evidence>
<dbReference type="PANTHER" id="PTHR30563:SF0">
    <property type="entry name" value="DNA RECOMBINATION PROTEIN RMUC"/>
    <property type="match status" value="1"/>
</dbReference>
<accession>A0A380RUN5</accession>
<dbReference type="EMBL" id="UHJL01000001">
    <property type="protein sequence ID" value="SUQ19011.1"/>
    <property type="molecule type" value="Genomic_DNA"/>
</dbReference>
<dbReference type="InterPro" id="IPR003798">
    <property type="entry name" value="DNA_recombination_RmuC"/>
</dbReference>
<feature type="compositionally biased region" description="Acidic residues" evidence="6">
    <location>
        <begin position="472"/>
        <end position="482"/>
    </location>
</feature>
<comment type="function">
    <text evidence="1">Involved in DNA recombination.</text>
</comment>
<reference evidence="7 8" key="1">
    <citation type="submission" date="2017-08" db="EMBL/GenBank/DDBJ databases">
        <authorList>
            <person name="de Groot N.N."/>
        </authorList>
    </citation>
    <scope>NUCLEOTIDE SEQUENCE [LARGE SCALE GENOMIC DNA]</scope>
    <source>
        <strain evidence="7 8">HM2</strain>
    </source>
</reference>
<protein>
    <submittedName>
        <fullName evidence="7">DNA recombination protein RmuC</fullName>
    </submittedName>
</protein>
<evidence type="ECO:0000256" key="2">
    <source>
        <dbReference type="ARBA" id="ARBA00009840"/>
    </source>
</evidence>
<dbReference type="Proteomes" id="UP000255423">
    <property type="component" value="Unassembled WGS sequence"/>
</dbReference>
<feature type="coiled-coil region" evidence="5">
    <location>
        <begin position="36"/>
        <end position="147"/>
    </location>
</feature>
<keyword evidence="3 5" id="KW-0175">Coiled coil</keyword>
<evidence type="ECO:0000313" key="8">
    <source>
        <dbReference type="Proteomes" id="UP000255423"/>
    </source>
</evidence>
<evidence type="ECO:0000256" key="5">
    <source>
        <dbReference type="SAM" id="Coils"/>
    </source>
</evidence>
<dbReference type="GO" id="GO:0006310">
    <property type="term" value="P:DNA recombination"/>
    <property type="evidence" value="ECO:0007669"/>
    <property type="project" value="UniProtKB-KW"/>
</dbReference>
<dbReference type="AlphaFoldDB" id="A0A380RUN5"/>
<comment type="similarity">
    <text evidence="2">Belongs to the RmuC family.</text>
</comment>
<dbReference type="RefSeq" id="WP_109572544.1">
    <property type="nucleotide sequence ID" value="NZ_UHJL01000001.1"/>
</dbReference>
<feature type="coiled-coil region" evidence="5">
    <location>
        <begin position="298"/>
        <end position="325"/>
    </location>
</feature>
<evidence type="ECO:0000256" key="6">
    <source>
        <dbReference type="SAM" id="MobiDB-lite"/>
    </source>
</evidence>
<evidence type="ECO:0000313" key="7">
    <source>
        <dbReference type="EMBL" id="SUQ19011.1"/>
    </source>
</evidence>
<keyword evidence="4" id="KW-0233">DNA recombination</keyword>